<keyword evidence="10" id="KW-0472">Membrane</keyword>
<keyword evidence="9 12" id="KW-0333">Golgi apparatus</keyword>
<dbReference type="InterPro" id="IPR031481">
    <property type="entry name" value="Glyco_tran_10_N"/>
</dbReference>
<dbReference type="EC" id="2.4.1.-" evidence="12"/>
<evidence type="ECO:0000256" key="6">
    <source>
        <dbReference type="ARBA" id="ARBA00022692"/>
    </source>
</evidence>
<dbReference type="GO" id="GO:0032580">
    <property type="term" value="C:Golgi cisterna membrane"/>
    <property type="evidence" value="ECO:0007669"/>
    <property type="project" value="UniProtKB-SubCell"/>
</dbReference>
<keyword evidence="7" id="KW-0735">Signal-anchor</keyword>
<keyword evidence="8" id="KW-1133">Transmembrane helix</keyword>
<evidence type="ECO:0000256" key="11">
    <source>
        <dbReference type="ARBA" id="ARBA00023180"/>
    </source>
</evidence>
<dbReference type="FunFam" id="3.40.50.11660:FF:000002">
    <property type="entry name" value="Alpha-(1,3)-fucosyltransferase"/>
    <property type="match status" value="1"/>
</dbReference>
<organism evidence="15 16">
    <name type="scientific">Panagrolaimus davidi</name>
    <dbReference type="NCBI Taxonomy" id="227884"/>
    <lineage>
        <taxon>Eukaryota</taxon>
        <taxon>Metazoa</taxon>
        <taxon>Ecdysozoa</taxon>
        <taxon>Nematoda</taxon>
        <taxon>Chromadorea</taxon>
        <taxon>Rhabditida</taxon>
        <taxon>Tylenchina</taxon>
        <taxon>Panagrolaimomorpha</taxon>
        <taxon>Panagrolaimoidea</taxon>
        <taxon>Panagrolaimidae</taxon>
        <taxon>Panagrolaimus</taxon>
    </lineage>
</organism>
<dbReference type="InterPro" id="IPR038577">
    <property type="entry name" value="GT10-like_C_sf"/>
</dbReference>
<evidence type="ECO:0000313" key="15">
    <source>
        <dbReference type="Proteomes" id="UP000887578"/>
    </source>
</evidence>
<evidence type="ECO:0000256" key="12">
    <source>
        <dbReference type="RuleBase" id="RU003832"/>
    </source>
</evidence>
<keyword evidence="15" id="KW-1185">Reference proteome</keyword>
<dbReference type="Gene3D" id="3.40.50.11660">
    <property type="entry name" value="Glycosyl transferase family 10, C-terminal domain"/>
    <property type="match status" value="1"/>
</dbReference>
<dbReference type="InterPro" id="IPR055270">
    <property type="entry name" value="Glyco_tran_10_C"/>
</dbReference>
<keyword evidence="5 12" id="KW-0808">Transferase</keyword>
<evidence type="ECO:0000259" key="13">
    <source>
        <dbReference type="Pfam" id="PF00852"/>
    </source>
</evidence>
<evidence type="ECO:0000256" key="9">
    <source>
        <dbReference type="ARBA" id="ARBA00023034"/>
    </source>
</evidence>
<dbReference type="Pfam" id="PF00852">
    <property type="entry name" value="Glyco_transf_10"/>
    <property type="match status" value="1"/>
</dbReference>
<feature type="domain" description="Fucosyltransferase C-terminal" evidence="13">
    <location>
        <begin position="90"/>
        <end position="217"/>
    </location>
</feature>
<evidence type="ECO:0000256" key="2">
    <source>
        <dbReference type="ARBA" id="ARBA00004922"/>
    </source>
</evidence>
<comment type="similarity">
    <text evidence="3 12">Belongs to the glycosyltransferase 10 family.</text>
</comment>
<dbReference type="PANTHER" id="PTHR48438:SF1">
    <property type="entry name" value="ALPHA-(1,3)-FUCOSYLTRANSFERASE C-RELATED"/>
    <property type="match status" value="1"/>
</dbReference>
<keyword evidence="6 12" id="KW-0812">Transmembrane</keyword>
<name>A0A914R636_9BILA</name>
<evidence type="ECO:0000256" key="10">
    <source>
        <dbReference type="ARBA" id="ARBA00023136"/>
    </source>
</evidence>
<evidence type="ECO:0000256" key="1">
    <source>
        <dbReference type="ARBA" id="ARBA00004447"/>
    </source>
</evidence>
<protein>
    <recommendedName>
        <fullName evidence="12">Fucosyltransferase</fullName>
        <ecNumber evidence="12">2.4.1.-</ecNumber>
    </recommendedName>
</protein>
<dbReference type="InterPro" id="IPR001503">
    <property type="entry name" value="Glyco_trans_10"/>
</dbReference>
<dbReference type="GO" id="GO:0008417">
    <property type="term" value="F:fucosyltransferase activity"/>
    <property type="evidence" value="ECO:0007669"/>
    <property type="project" value="InterPro"/>
</dbReference>
<evidence type="ECO:0000313" key="16">
    <source>
        <dbReference type="WBParaSite" id="PDA_v2.g6898.t1"/>
    </source>
</evidence>
<dbReference type="Pfam" id="PF17039">
    <property type="entry name" value="Glyco_tran_10_N"/>
    <property type="match status" value="1"/>
</dbReference>
<dbReference type="WBParaSite" id="PDA_v2.g6898.t1">
    <property type="protein sequence ID" value="PDA_v2.g6898.t1"/>
    <property type="gene ID" value="PDA_v2.g6898"/>
</dbReference>
<evidence type="ECO:0000256" key="4">
    <source>
        <dbReference type="ARBA" id="ARBA00022676"/>
    </source>
</evidence>
<dbReference type="AlphaFoldDB" id="A0A914R636"/>
<reference evidence="16" key="1">
    <citation type="submission" date="2022-11" db="UniProtKB">
        <authorList>
            <consortium name="WormBaseParasite"/>
        </authorList>
    </citation>
    <scope>IDENTIFICATION</scope>
</reference>
<proteinExistence type="inferred from homology"/>
<comment type="pathway">
    <text evidence="2">Protein modification; protein glycosylation.</text>
</comment>
<dbReference type="SUPFAM" id="SSF53756">
    <property type="entry name" value="UDP-Glycosyltransferase/glycogen phosphorylase"/>
    <property type="match status" value="1"/>
</dbReference>
<evidence type="ECO:0000256" key="8">
    <source>
        <dbReference type="ARBA" id="ARBA00022989"/>
    </source>
</evidence>
<keyword evidence="4 12" id="KW-0328">Glycosyltransferase</keyword>
<evidence type="ECO:0000256" key="5">
    <source>
        <dbReference type="ARBA" id="ARBA00022679"/>
    </source>
</evidence>
<keyword evidence="11" id="KW-0325">Glycoprotein</keyword>
<feature type="domain" description="Fucosyltransferase N-terminal" evidence="14">
    <location>
        <begin position="3"/>
        <end position="64"/>
    </location>
</feature>
<sequence length="217" mass="26099">MAIFHARNMQMSDFIKENTNPNRLTIFYSMEALPHERLRRKHFPKNFFNITMSYRRDSTIWKPYDRFEKLIGQETTEEFWTEKQINEKLSKKSKLAVQFVSHCETRSLREQFIKKLDKYINITTFGDCGNKTTDMKEQDILDQYYFYFAFENAVCKDYITEKFWRLKHLIVPIVLKRSILKGIIEDEYFIAADDFSTPEALANKLSEISENKTEYKK</sequence>
<dbReference type="Proteomes" id="UP000887578">
    <property type="component" value="Unplaced"/>
</dbReference>
<comment type="subcellular location">
    <subcellularLocation>
        <location evidence="1 12">Golgi apparatus</location>
        <location evidence="1 12">Golgi stack membrane</location>
        <topology evidence="1 12">Single-pass type II membrane protein</topology>
    </subcellularLocation>
</comment>
<dbReference type="PANTHER" id="PTHR48438">
    <property type="entry name" value="ALPHA-(1,3)-FUCOSYLTRANSFERASE C-RELATED"/>
    <property type="match status" value="1"/>
</dbReference>
<evidence type="ECO:0000256" key="7">
    <source>
        <dbReference type="ARBA" id="ARBA00022968"/>
    </source>
</evidence>
<evidence type="ECO:0000259" key="14">
    <source>
        <dbReference type="Pfam" id="PF17039"/>
    </source>
</evidence>
<evidence type="ECO:0000256" key="3">
    <source>
        <dbReference type="ARBA" id="ARBA00008919"/>
    </source>
</evidence>
<accession>A0A914R636</accession>